<accession>A0A261ESN7</accession>
<comment type="caution">
    <text evidence="1">The sequence shown here is derived from an EMBL/GenBank/DDBJ whole genome shotgun (WGS) entry which is preliminary data.</text>
</comment>
<gene>
    <name evidence="1" type="ORF">BOCO_0397</name>
</gene>
<dbReference type="OrthoDB" id="9256063at2"/>
<protein>
    <submittedName>
        <fullName evidence="1">Uncharacterized protein</fullName>
    </submittedName>
</protein>
<sequence length="165" mass="18955">MRLIKKVYYKDDDYCGVYKCDKCHAYIFDKILISYDINDPEVCEPKCAFCDPDALLSQQYWMALCTVVWTCQPDGDCVDAAPAFPSFKYVTADQGSVTDSSLCFTFRGIYIDAHVNSVRPCTHSKQFRSILDDNCNDFDPRFLAQAVVDLCRHDLRARNNRKEAE</sequence>
<keyword evidence="2" id="KW-1185">Reference proteome</keyword>
<evidence type="ECO:0000313" key="1">
    <source>
        <dbReference type="EMBL" id="OZG49880.1"/>
    </source>
</evidence>
<organism evidence="1 2">
    <name type="scientific">Bombiscardovia coagulans</name>
    <dbReference type="NCBI Taxonomy" id="686666"/>
    <lineage>
        <taxon>Bacteria</taxon>
        <taxon>Bacillati</taxon>
        <taxon>Actinomycetota</taxon>
        <taxon>Actinomycetes</taxon>
        <taxon>Bifidobacteriales</taxon>
        <taxon>Bifidobacteriaceae</taxon>
        <taxon>Bombiscardovia</taxon>
    </lineage>
</organism>
<evidence type="ECO:0000313" key="2">
    <source>
        <dbReference type="Proteomes" id="UP000216004"/>
    </source>
</evidence>
<proteinExistence type="predicted"/>
<dbReference type="Proteomes" id="UP000216004">
    <property type="component" value="Unassembled WGS sequence"/>
</dbReference>
<dbReference type="RefSeq" id="WP_094722442.1">
    <property type="nucleotide sequence ID" value="NZ_MWWS01000004.1"/>
</dbReference>
<reference evidence="1 2" key="1">
    <citation type="journal article" date="2017" name="BMC Genomics">
        <title>Comparative genomic and phylogenomic analyses of the Bifidobacteriaceae family.</title>
        <authorList>
            <person name="Lugli G.A."/>
            <person name="Milani C."/>
            <person name="Turroni F."/>
            <person name="Duranti S."/>
            <person name="Mancabelli L."/>
            <person name="Mangifesta M."/>
            <person name="Ferrario C."/>
            <person name="Modesto M."/>
            <person name="Mattarelli P."/>
            <person name="Jiri K."/>
            <person name="van Sinderen D."/>
            <person name="Ventura M."/>
        </authorList>
    </citation>
    <scope>NUCLEOTIDE SEQUENCE [LARGE SCALE GENOMIC DNA]</scope>
    <source>
        <strain evidence="1 2">DSM 22924</strain>
    </source>
</reference>
<dbReference type="EMBL" id="MWWS01000004">
    <property type="protein sequence ID" value="OZG49880.1"/>
    <property type="molecule type" value="Genomic_DNA"/>
</dbReference>
<dbReference type="AlphaFoldDB" id="A0A261ESN7"/>
<name>A0A261ESN7_9BIFI</name>